<evidence type="ECO:0000256" key="4">
    <source>
        <dbReference type="ARBA" id="ARBA00022837"/>
    </source>
</evidence>
<dbReference type="Proteomes" id="UP000054047">
    <property type="component" value="Unassembled WGS sequence"/>
</dbReference>
<evidence type="ECO:0000313" key="8">
    <source>
        <dbReference type="Proteomes" id="UP000054047"/>
    </source>
</evidence>
<evidence type="ECO:0000256" key="3">
    <source>
        <dbReference type="ARBA" id="ARBA00022801"/>
    </source>
</evidence>
<feature type="binding site" evidence="6">
    <location>
        <position position="155"/>
    </location>
    <ligand>
        <name>Ca(2+)</name>
        <dbReference type="ChEBI" id="CHEBI:29108"/>
    </ligand>
</feature>
<protein>
    <submittedName>
        <fullName evidence="7">Apyrase</fullName>
    </submittedName>
</protein>
<evidence type="ECO:0000256" key="5">
    <source>
        <dbReference type="ARBA" id="ARBA00025738"/>
    </source>
</evidence>
<dbReference type="Gene3D" id="2.120.10.100">
    <property type="entry name" value="Apyrase"/>
    <property type="match status" value="1"/>
</dbReference>
<organism evidence="7 8">
    <name type="scientific">Ancylostoma duodenale</name>
    <dbReference type="NCBI Taxonomy" id="51022"/>
    <lineage>
        <taxon>Eukaryota</taxon>
        <taxon>Metazoa</taxon>
        <taxon>Ecdysozoa</taxon>
        <taxon>Nematoda</taxon>
        <taxon>Chromadorea</taxon>
        <taxon>Rhabditida</taxon>
        <taxon>Rhabditina</taxon>
        <taxon>Rhabditomorpha</taxon>
        <taxon>Strongyloidea</taxon>
        <taxon>Ancylostomatidae</taxon>
        <taxon>Ancylostomatinae</taxon>
        <taxon>Ancylostoma</taxon>
    </lineage>
</organism>
<feature type="binding site" evidence="6">
    <location>
        <position position="109"/>
    </location>
    <ligand>
        <name>Ca(2+)</name>
        <dbReference type="ChEBI" id="CHEBI:29108"/>
    </ligand>
</feature>
<dbReference type="EMBL" id="KN740771">
    <property type="protein sequence ID" value="KIH53629.1"/>
    <property type="molecule type" value="Genomic_DNA"/>
</dbReference>
<proteinExistence type="inferred from homology"/>
<comment type="similarity">
    <text evidence="5">Belongs to the apyrase family.</text>
</comment>
<keyword evidence="3" id="KW-0378">Hydrolase</keyword>
<dbReference type="AlphaFoldDB" id="A0A0C2G3W5"/>
<reference evidence="7 8" key="1">
    <citation type="submission" date="2013-12" db="EMBL/GenBank/DDBJ databases">
        <title>Draft genome of the parsitic nematode Ancylostoma duodenale.</title>
        <authorList>
            <person name="Mitreva M."/>
        </authorList>
    </citation>
    <scope>NUCLEOTIDE SEQUENCE [LARGE SCALE GENOMIC DNA]</scope>
    <source>
        <strain evidence="7 8">Zhejiang</strain>
    </source>
</reference>
<dbReference type="InterPro" id="IPR009283">
    <property type="entry name" value="Apyrase"/>
</dbReference>
<evidence type="ECO:0000256" key="6">
    <source>
        <dbReference type="PIRSR" id="PIRSR609283-1"/>
    </source>
</evidence>
<keyword evidence="2 6" id="KW-0479">Metal-binding</keyword>
<feature type="binding site" evidence="6">
    <location>
        <position position="108"/>
    </location>
    <ligand>
        <name>Ca(2+)</name>
        <dbReference type="ChEBI" id="CHEBI:29108"/>
    </ligand>
</feature>
<dbReference type="SUPFAM" id="SSF101887">
    <property type="entry name" value="Apyrase"/>
    <property type="match status" value="1"/>
</dbReference>
<dbReference type="PANTHER" id="PTHR13023:SF3">
    <property type="entry name" value="SOLUBLE CALCIUM-ACTIVATED NUCLEOTIDASE 1"/>
    <property type="match status" value="1"/>
</dbReference>
<keyword evidence="4 6" id="KW-0106">Calcium</keyword>
<accession>A0A0C2G3W5</accession>
<evidence type="ECO:0000256" key="2">
    <source>
        <dbReference type="ARBA" id="ARBA00022723"/>
    </source>
</evidence>
<feature type="binding site" evidence="6">
    <location>
        <position position="224"/>
    </location>
    <ligand>
        <name>Ca(2+)</name>
        <dbReference type="ChEBI" id="CHEBI:29108"/>
    </ligand>
</feature>
<dbReference type="GO" id="GO:0004382">
    <property type="term" value="F:GDP phosphatase activity"/>
    <property type="evidence" value="ECO:0007669"/>
    <property type="project" value="TreeGrafter"/>
</dbReference>
<feature type="binding site" evidence="6">
    <location>
        <position position="339"/>
    </location>
    <ligand>
        <name>Ca(2+)</name>
        <dbReference type="ChEBI" id="CHEBI:29108"/>
    </ligand>
</feature>
<dbReference type="InterPro" id="IPR036258">
    <property type="entry name" value="Apyrase_sf"/>
</dbReference>
<name>A0A0C2G3W5_9BILA</name>
<dbReference type="PANTHER" id="PTHR13023">
    <property type="entry name" value="APYRASE"/>
    <property type="match status" value="1"/>
</dbReference>
<dbReference type="GO" id="GO:0005509">
    <property type="term" value="F:calcium ion binding"/>
    <property type="evidence" value="ECO:0007669"/>
    <property type="project" value="InterPro"/>
</dbReference>
<evidence type="ECO:0000313" key="7">
    <source>
        <dbReference type="EMBL" id="KIH53629.1"/>
    </source>
</evidence>
<dbReference type="FunFam" id="2.120.10.100:FF:000001">
    <property type="entry name" value="Soluble calcium-activated nucleotidase 1"/>
    <property type="match status" value="1"/>
</dbReference>
<keyword evidence="8" id="KW-1185">Reference proteome</keyword>
<gene>
    <name evidence="7" type="ORF">ANCDUO_16238</name>
</gene>
<evidence type="ECO:0000256" key="1">
    <source>
        <dbReference type="ARBA" id="ARBA00001913"/>
    </source>
</evidence>
<dbReference type="Pfam" id="PF06079">
    <property type="entry name" value="Apyrase"/>
    <property type="match status" value="1"/>
</dbReference>
<dbReference type="GO" id="GO:0030166">
    <property type="term" value="P:proteoglycan biosynthetic process"/>
    <property type="evidence" value="ECO:0007669"/>
    <property type="project" value="TreeGrafter"/>
</dbReference>
<sequence>MKVVLSFFFFFEEKSLDGRSEQLCPSCNSSRPYVPRSLQDGSLVYDLLVVTDLARYSKVSDTKWQSIVRRGVLRMSADQRTFSVQWNAGSNVSLTTNISAGGRAMEQSDLAVFDGRVLAPDDRTGLIYEILNDVAYPWVFVSDGPGNTKKGLKIERLTVKADKLYAGGIGTEWRTKKGVYLNDNPMWVKIISRSGEVKHVNWRSVFVKIRRAVGIQYPGYVTHEAVQWSDFHHKWFFLPRRESHDVYDEVQDESRGTNLLITAAETFSSFQVVKIGKLVHPTRGFSAFQFIPNTEDNLIIALKSEEIHEKPVESYVSVFDIKGNILLPDSPLNTPLKFEGIAFV</sequence>
<dbReference type="OrthoDB" id="25028at2759"/>
<feature type="binding site" evidence="6">
    <location>
        <position position="286"/>
    </location>
    <ligand>
        <name>Ca(2+)</name>
        <dbReference type="ChEBI" id="CHEBI:29108"/>
    </ligand>
</feature>
<comment type="cofactor">
    <cofactor evidence="1 6">
        <name>Ca(2+)</name>
        <dbReference type="ChEBI" id="CHEBI:29108"/>
    </cofactor>
</comment>
<dbReference type="GO" id="GO:0045134">
    <property type="term" value="F:UDP phosphatase activity"/>
    <property type="evidence" value="ECO:0007669"/>
    <property type="project" value="TreeGrafter"/>
</dbReference>